<gene>
    <name evidence="3" type="ORF">LAMI_0G08944G</name>
</gene>
<feature type="region of interest" description="Disordered" evidence="1">
    <location>
        <begin position="222"/>
        <end position="422"/>
    </location>
</feature>
<feature type="compositionally biased region" description="Low complexity" evidence="1">
    <location>
        <begin position="222"/>
        <end position="232"/>
    </location>
</feature>
<keyword evidence="4" id="KW-1185">Reference proteome</keyword>
<accession>A0A1G4KA64</accession>
<feature type="domain" description="Hpc2-related" evidence="2">
    <location>
        <begin position="524"/>
        <end position="561"/>
    </location>
</feature>
<sequence length="586" mass="63927">MEAKDSSKMGDTNSTTEPIKNDEVVTNNQSNTPSNIASLVRVTKEEKANSEIEKDKDGSNSDSLKSKIKRSRADEKRMPNIAMELAKNRTTVKSQSPSPLGGSLGVSSIPLSSLLSSDPAQNVTPENIAHLSKADTDFQRTTLSATSKLKVSSLLSDALAPELSNYEPGTETSKNAAPRVILPTQGLANTIKEQDMPGTVVARTKSPISIFGKGISVPDAISRSSSTLSSSTQPVPVIPAKRMQSAPVGEKKSPAKKQNTRKGSENGENSKKEISNSSETAKKPVARSNAKTKDARNTTKSTDSKKEWTTELKEPKKEVSKKETKKDGKKEIKATAAEKQPPKSSDKKKDVKTNENKKENKSGKKASVNSKKKDGTPQPGKKVGENKSPPFSPAKLVPAPTIKPPTILDALDQPKESTETEEPIIVVEVPLFSSEGNDYLDENGQVVLNLHKLIQDKFGKHSKAKRAMLPEINDNDDDDDDDDVAEVEDDDGVDEDDEEEDDDDDRIGVTKSPKKKTHPMKGKSLIGKYDTEDPFIDDSELLWEEQRVATKDGFFVYYGPLIEKGQYASFERVNGTMKRGGIKYTK</sequence>
<name>A0A1G4KA64_9SACH</name>
<feature type="region of interest" description="Disordered" evidence="1">
    <location>
        <begin position="1"/>
        <end position="104"/>
    </location>
</feature>
<feature type="compositionally biased region" description="Basic and acidic residues" evidence="1">
    <location>
        <begin position="262"/>
        <end position="274"/>
    </location>
</feature>
<dbReference type="STRING" id="1230905.A0A1G4KA64"/>
<reference evidence="3 4" key="1">
    <citation type="submission" date="2016-03" db="EMBL/GenBank/DDBJ databases">
        <authorList>
            <person name="Devillers H."/>
        </authorList>
    </citation>
    <scope>NUCLEOTIDE SEQUENCE [LARGE SCALE GENOMIC DNA]</scope>
    <source>
        <strain evidence="3">CBS 11717</strain>
    </source>
</reference>
<dbReference type="OrthoDB" id="5576775at2759"/>
<feature type="compositionally biased region" description="Low complexity" evidence="1">
    <location>
        <begin position="94"/>
        <end position="104"/>
    </location>
</feature>
<dbReference type="InterPro" id="IPR014840">
    <property type="entry name" value="HRD"/>
</dbReference>
<dbReference type="AlphaFoldDB" id="A0A1G4KA64"/>
<organism evidence="3 4">
    <name type="scientific">Lachancea mirantina</name>
    <dbReference type="NCBI Taxonomy" id="1230905"/>
    <lineage>
        <taxon>Eukaryota</taxon>
        <taxon>Fungi</taxon>
        <taxon>Dikarya</taxon>
        <taxon>Ascomycota</taxon>
        <taxon>Saccharomycotina</taxon>
        <taxon>Saccharomycetes</taxon>
        <taxon>Saccharomycetales</taxon>
        <taxon>Saccharomycetaceae</taxon>
        <taxon>Lachancea</taxon>
    </lineage>
</organism>
<dbReference type="Pfam" id="PF08729">
    <property type="entry name" value="HUN"/>
    <property type="match status" value="1"/>
</dbReference>
<feature type="compositionally biased region" description="Polar residues" evidence="1">
    <location>
        <begin position="9"/>
        <end position="37"/>
    </location>
</feature>
<dbReference type="EMBL" id="LT598469">
    <property type="protein sequence ID" value="SCV01038.1"/>
    <property type="molecule type" value="Genomic_DNA"/>
</dbReference>
<feature type="compositionally biased region" description="Basic and acidic residues" evidence="1">
    <location>
        <begin position="340"/>
        <end position="362"/>
    </location>
</feature>
<evidence type="ECO:0000313" key="3">
    <source>
        <dbReference type="EMBL" id="SCV01038.1"/>
    </source>
</evidence>
<dbReference type="Proteomes" id="UP000191024">
    <property type="component" value="Chromosome G"/>
</dbReference>
<feature type="compositionally biased region" description="Acidic residues" evidence="1">
    <location>
        <begin position="473"/>
        <end position="505"/>
    </location>
</feature>
<evidence type="ECO:0000313" key="4">
    <source>
        <dbReference type="Proteomes" id="UP000191024"/>
    </source>
</evidence>
<feature type="region of interest" description="Disordered" evidence="1">
    <location>
        <begin position="459"/>
        <end position="530"/>
    </location>
</feature>
<proteinExistence type="predicted"/>
<protein>
    <submittedName>
        <fullName evidence="3">LAMI_0G08944g1_1</fullName>
    </submittedName>
</protein>
<feature type="compositionally biased region" description="Basic residues" evidence="1">
    <location>
        <begin position="512"/>
        <end position="521"/>
    </location>
</feature>
<feature type="compositionally biased region" description="Basic and acidic residues" evidence="1">
    <location>
        <begin position="291"/>
        <end position="333"/>
    </location>
</feature>
<evidence type="ECO:0000256" key="1">
    <source>
        <dbReference type="SAM" id="MobiDB-lite"/>
    </source>
</evidence>
<evidence type="ECO:0000259" key="2">
    <source>
        <dbReference type="Pfam" id="PF08729"/>
    </source>
</evidence>
<feature type="compositionally biased region" description="Basic and acidic residues" evidence="1">
    <location>
        <begin position="42"/>
        <end position="59"/>
    </location>
</feature>